<evidence type="ECO:0008006" key="4">
    <source>
        <dbReference type="Google" id="ProtNLM"/>
    </source>
</evidence>
<evidence type="ECO:0000256" key="1">
    <source>
        <dbReference type="SAM" id="MobiDB-lite"/>
    </source>
</evidence>
<evidence type="ECO:0000313" key="3">
    <source>
        <dbReference type="Proteomes" id="UP001591681"/>
    </source>
</evidence>
<comment type="caution">
    <text evidence="2">The sequence shown here is derived from an EMBL/GenBank/DDBJ whole genome shotgun (WGS) entry which is preliminary data.</text>
</comment>
<organism evidence="2 3">
    <name type="scientific">Coilia grayii</name>
    <name type="common">Gray's grenadier anchovy</name>
    <dbReference type="NCBI Taxonomy" id="363190"/>
    <lineage>
        <taxon>Eukaryota</taxon>
        <taxon>Metazoa</taxon>
        <taxon>Chordata</taxon>
        <taxon>Craniata</taxon>
        <taxon>Vertebrata</taxon>
        <taxon>Euteleostomi</taxon>
        <taxon>Actinopterygii</taxon>
        <taxon>Neopterygii</taxon>
        <taxon>Teleostei</taxon>
        <taxon>Clupei</taxon>
        <taxon>Clupeiformes</taxon>
        <taxon>Clupeoidei</taxon>
        <taxon>Engraulidae</taxon>
        <taxon>Coilinae</taxon>
        <taxon>Coilia</taxon>
    </lineage>
</organism>
<gene>
    <name evidence="2" type="ORF">ACEWY4_005900</name>
</gene>
<sequence length="119" mass="13358">MLMAFPDTTQLWPYTDTLCTGDNKRPPKKNQNLSDITMPQNMRERAIGMLDAGMSVRVVARQCSVHYSTISRLRQHFRQFGSTASRPHDCRPGSVHAAPPLAGPFQTRHTYSGRDSRAA</sequence>
<dbReference type="EMBL" id="JBHFQA010000005">
    <property type="protein sequence ID" value="KAL2099420.1"/>
    <property type="molecule type" value="Genomic_DNA"/>
</dbReference>
<dbReference type="AlphaFoldDB" id="A0ABD1KJS0"/>
<reference evidence="2 3" key="1">
    <citation type="submission" date="2024-09" db="EMBL/GenBank/DDBJ databases">
        <title>A chromosome-level genome assembly of Gray's grenadier anchovy, Coilia grayii.</title>
        <authorList>
            <person name="Fu Z."/>
        </authorList>
    </citation>
    <scope>NUCLEOTIDE SEQUENCE [LARGE SCALE GENOMIC DNA]</scope>
    <source>
        <strain evidence="2">G4</strain>
        <tissue evidence="2">Muscle</tissue>
    </source>
</reference>
<accession>A0ABD1KJS0</accession>
<dbReference type="Pfam" id="PF13384">
    <property type="entry name" value="HTH_23"/>
    <property type="match status" value="1"/>
</dbReference>
<evidence type="ECO:0000313" key="2">
    <source>
        <dbReference type="EMBL" id="KAL2099420.1"/>
    </source>
</evidence>
<protein>
    <recommendedName>
        <fullName evidence="4">Paired domain-containing protein</fullName>
    </recommendedName>
</protein>
<name>A0ABD1KJS0_9TELE</name>
<dbReference type="Proteomes" id="UP001591681">
    <property type="component" value="Unassembled WGS sequence"/>
</dbReference>
<dbReference type="InterPro" id="IPR009057">
    <property type="entry name" value="Homeodomain-like_sf"/>
</dbReference>
<dbReference type="SUPFAM" id="SSF46689">
    <property type="entry name" value="Homeodomain-like"/>
    <property type="match status" value="1"/>
</dbReference>
<keyword evidence="3" id="KW-1185">Reference proteome</keyword>
<proteinExistence type="predicted"/>
<feature type="region of interest" description="Disordered" evidence="1">
    <location>
        <begin position="82"/>
        <end position="119"/>
    </location>
</feature>